<keyword evidence="4 6" id="KW-0472">Membrane</keyword>
<feature type="transmembrane region" description="Helical" evidence="6">
    <location>
        <begin position="164"/>
        <end position="182"/>
    </location>
</feature>
<name>A0A367ZUB5_9BACT</name>
<dbReference type="EMBL" id="QOQW01000001">
    <property type="protein sequence ID" value="RCK81630.1"/>
    <property type="molecule type" value="Genomic_DNA"/>
</dbReference>
<dbReference type="InterPro" id="IPR051533">
    <property type="entry name" value="WaaL-like"/>
</dbReference>
<feature type="transmembrane region" description="Helical" evidence="6">
    <location>
        <begin position="242"/>
        <end position="260"/>
    </location>
</feature>
<dbReference type="InterPro" id="IPR011990">
    <property type="entry name" value="TPR-like_helical_dom_sf"/>
</dbReference>
<reference evidence="8 9" key="1">
    <citation type="submission" date="2018-05" db="EMBL/GenBank/DDBJ databases">
        <title>A metagenomic window into the 2 km-deep terrestrial subsurface aquifer revealed taxonomically and functionally diverse microbial community comprising novel uncultured bacterial lineages.</title>
        <authorList>
            <person name="Kadnikov V.V."/>
            <person name="Mardanov A.V."/>
            <person name="Beletsky A.V."/>
            <person name="Banks D."/>
            <person name="Pimenov N.V."/>
            <person name="Frank Y.A."/>
            <person name="Karnachuk O.V."/>
            <person name="Ravin N.V."/>
        </authorList>
    </citation>
    <scope>NUCLEOTIDE SEQUENCE [LARGE SCALE GENOMIC DNA]</scope>
    <source>
        <strain evidence="8">BY5</strain>
    </source>
</reference>
<dbReference type="PANTHER" id="PTHR37422">
    <property type="entry name" value="TEICHURONIC ACID BIOSYNTHESIS PROTEIN TUAE"/>
    <property type="match status" value="1"/>
</dbReference>
<proteinExistence type="predicted"/>
<keyword evidence="3 6" id="KW-1133">Transmembrane helix</keyword>
<feature type="transmembrane region" description="Helical" evidence="6">
    <location>
        <begin position="12"/>
        <end position="29"/>
    </location>
</feature>
<dbReference type="AlphaFoldDB" id="A0A367ZUB5"/>
<dbReference type="Pfam" id="PF13432">
    <property type="entry name" value="TPR_16"/>
    <property type="match status" value="3"/>
</dbReference>
<dbReference type="PANTHER" id="PTHR37422:SF13">
    <property type="entry name" value="LIPOPOLYSACCHARIDE BIOSYNTHESIS PROTEIN PA4999-RELATED"/>
    <property type="match status" value="1"/>
</dbReference>
<feature type="transmembrane region" description="Helical" evidence="6">
    <location>
        <begin position="434"/>
        <end position="452"/>
    </location>
</feature>
<gene>
    <name evidence="8" type="ORF">OZSIB_0764</name>
</gene>
<comment type="subcellular location">
    <subcellularLocation>
        <location evidence="1">Membrane</location>
        <topology evidence="1">Multi-pass membrane protein</topology>
    </subcellularLocation>
</comment>
<dbReference type="SUPFAM" id="SSF48452">
    <property type="entry name" value="TPR-like"/>
    <property type="match status" value="2"/>
</dbReference>
<evidence type="ECO:0000256" key="6">
    <source>
        <dbReference type="SAM" id="Phobius"/>
    </source>
</evidence>
<feature type="transmembrane region" description="Helical" evidence="6">
    <location>
        <begin position="41"/>
        <end position="61"/>
    </location>
</feature>
<evidence type="ECO:0000256" key="4">
    <source>
        <dbReference type="ARBA" id="ARBA00023136"/>
    </source>
</evidence>
<keyword evidence="2 6" id="KW-0812">Transmembrane</keyword>
<dbReference type="Pfam" id="PF04932">
    <property type="entry name" value="Wzy_C"/>
    <property type="match status" value="1"/>
</dbReference>
<evidence type="ECO:0000256" key="3">
    <source>
        <dbReference type="ARBA" id="ARBA00022989"/>
    </source>
</evidence>
<feature type="region of interest" description="Disordered" evidence="5">
    <location>
        <begin position="374"/>
        <end position="416"/>
    </location>
</feature>
<feature type="transmembrane region" description="Helical" evidence="6">
    <location>
        <begin position="212"/>
        <end position="230"/>
    </location>
</feature>
<dbReference type="InterPro" id="IPR007016">
    <property type="entry name" value="O-antigen_ligase-rel_domated"/>
</dbReference>
<dbReference type="InterPro" id="IPR019734">
    <property type="entry name" value="TPR_rpt"/>
</dbReference>
<comment type="caution">
    <text evidence="8">The sequence shown here is derived from an EMBL/GenBank/DDBJ whole genome shotgun (WGS) entry which is preliminary data.</text>
</comment>
<evidence type="ECO:0000313" key="8">
    <source>
        <dbReference type="EMBL" id="RCK81630.1"/>
    </source>
</evidence>
<feature type="compositionally biased region" description="Low complexity" evidence="5">
    <location>
        <begin position="388"/>
        <end position="411"/>
    </location>
</feature>
<dbReference type="SMART" id="SM00028">
    <property type="entry name" value="TPR"/>
    <property type="match status" value="4"/>
</dbReference>
<organism evidence="8 9">
    <name type="scientific">Candidatus Ozemobacter sibiricus</name>
    <dbReference type="NCBI Taxonomy" id="2268124"/>
    <lineage>
        <taxon>Bacteria</taxon>
        <taxon>Candidatus Ozemobacteria</taxon>
        <taxon>Candidatus Ozemobacterales</taxon>
        <taxon>Candidatus Ozemobacteraceae</taxon>
        <taxon>Candidatus Ozemobacter</taxon>
    </lineage>
</organism>
<feature type="transmembrane region" description="Helical" evidence="6">
    <location>
        <begin position="92"/>
        <end position="110"/>
    </location>
</feature>
<feature type="transmembrane region" description="Helical" evidence="6">
    <location>
        <begin position="68"/>
        <end position="86"/>
    </location>
</feature>
<feature type="domain" description="O-antigen ligase-related" evidence="7">
    <location>
        <begin position="198"/>
        <end position="354"/>
    </location>
</feature>
<evidence type="ECO:0000313" key="9">
    <source>
        <dbReference type="Proteomes" id="UP000252355"/>
    </source>
</evidence>
<dbReference type="GO" id="GO:0016020">
    <property type="term" value="C:membrane"/>
    <property type="evidence" value="ECO:0007669"/>
    <property type="project" value="UniProtKB-SubCell"/>
</dbReference>
<accession>A0A367ZUB5</accession>
<dbReference type="Gene3D" id="1.25.40.10">
    <property type="entry name" value="Tetratricopeptide repeat domain"/>
    <property type="match status" value="2"/>
</dbReference>
<evidence type="ECO:0000259" key="7">
    <source>
        <dbReference type="Pfam" id="PF04932"/>
    </source>
</evidence>
<evidence type="ECO:0000256" key="1">
    <source>
        <dbReference type="ARBA" id="ARBA00004141"/>
    </source>
</evidence>
<protein>
    <submittedName>
        <fullName evidence="8">O-antigen polymerase</fullName>
    </submittedName>
</protein>
<feature type="region of interest" description="Disordered" evidence="5">
    <location>
        <begin position="816"/>
        <end position="838"/>
    </location>
</feature>
<feature type="transmembrane region" description="Helical" evidence="6">
    <location>
        <begin position="340"/>
        <end position="364"/>
    </location>
</feature>
<evidence type="ECO:0000256" key="5">
    <source>
        <dbReference type="SAM" id="MobiDB-lite"/>
    </source>
</evidence>
<feature type="transmembrane region" description="Helical" evidence="6">
    <location>
        <begin position="122"/>
        <end position="144"/>
    </location>
</feature>
<sequence>MVPRALGLLQRFLGVFVTLSLIFSPWFIAFDVEDPFLHQAWLTFGLGILASCVVVVQHLLYRPRRRQLPLLWPSLACFASLILSTLPSSFLVSLRSGLLLATQLLLLMFLRLVRQSRDTGALVALLVVNGTCMAGYAIAQHLGYDPITWVDSPYRAVGTLSNPNFLGAYLMVTCLLAGGALFHPAWARWPWRVLLGAALAVHLVAMSQAGAAAAWVGLGLGLFLLATRFWEVPAGRVLRRSPFLGGAILAILLTAGYWLAATAIRNYPWDRLSIAPNTDMSRAIVTRLLEWQMGFAVFQNHPIIGLGPGSMPYVLSTFRHPLGLFLGLSQFNDDPHSHGLLLLGEFGFLGLWAFCTLVVAVLGVHARFQARTTHPLPLHADPPPSPAPTTGSTLGPDGASSASPAGSPPSAMVAHPPLEADGLARSTTTEGGAWLARTLAAAGLALLLHGMFNNTLSILPLSNLLLLLTTLHQSVCLRDVSWHRRFSWKTLVGLFLPFAYTTAAWTLQTNHQEVTRALFAGRQCLARNQPIEAEAAFERVLRANPQSIHGLWGLAQALERQGRLGRVQDLLGHLDAIGPNIFSAKLHLARILFERNQVLDAHRYAILALGMNQAPSAYELLSRILVTEGRLQEAEQILREGLLLVPAWIPDERAAADRMRLQLAAITIDQGKFDEASALLASITPDLALAGETAYLSGVIAFRRGNATAALDLFETALQQNASDPKYMNAVGYLLTETGQNLDRAQSLLEEAYRGYRSRNPPLLSDILAVAHSLGRLYWRQGRLDKAQELLTIAFQQCPLEWKDVREERARDLRRFFQETGRPSTLTEEGQHAGPPNP</sequence>
<dbReference type="Proteomes" id="UP000252355">
    <property type="component" value="Unassembled WGS sequence"/>
</dbReference>
<evidence type="ECO:0000256" key="2">
    <source>
        <dbReference type="ARBA" id="ARBA00022692"/>
    </source>
</evidence>
<feature type="transmembrane region" description="Helical" evidence="6">
    <location>
        <begin position="189"/>
        <end position="206"/>
    </location>
</feature>